<accession>A0A1S3FEF7</accession>
<dbReference type="SUPFAM" id="SSF56574">
    <property type="entry name" value="Serpins"/>
    <property type="match status" value="1"/>
</dbReference>
<feature type="transmembrane region" description="Helical" evidence="9">
    <location>
        <begin position="102"/>
        <end position="120"/>
    </location>
</feature>
<name>A0A1S3FEF7_DIPOR</name>
<evidence type="ECO:0000256" key="9">
    <source>
        <dbReference type="SAM" id="Phobius"/>
    </source>
</evidence>
<evidence type="ECO:0000313" key="11">
    <source>
        <dbReference type="Proteomes" id="UP000081671"/>
    </source>
</evidence>
<dbReference type="GO" id="GO:0005737">
    <property type="term" value="C:cytoplasm"/>
    <property type="evidence" value="ECO:0007669"/>
    <property type="project" value="UniProtKB-SubCell"/>
</dbReference>
<evidence type="ECO:0000256" key="8">
    <source>
        <dbReference type="ARBA" id="ARBA00041146"/>
    </source>
</evidence>
<keyword evidence="6" id="KW-0722">Serine protease inhibitor</keyword>
<gene>
    <name evidence="12" type="primary">Serpinb13</name>
</gene>
<dbReference type="PANTHER" id="PTHR11461">
    <property type="entry name" value="SERINE PROTEASE INHIBITOR, SERPIN"/>
    <property type="match status" value="1"/>
</dbReference>
<dbReference type="CTD" id="5275"/>
<evidence type="ECO:0000256" key="6">
    <source>
        <dbReference type="ARBA" id="ARBA00022900"/>
    </source>
</evidence>
<reference evidence="12" key="1">
    <citation type="submission" date="2025-08" db="UniProtKB">
        <authorList>
            <consortium name="RefSeq"/>
        </authorList>
    </citation>
    <scope>IDENTIFICATION</scope>
    <source>
        <tissue evidence="12">Kidney</tissue>
    </source>
</reference>
<evidence type="ECO:0000313" key="12">
    <source>
        <dbReference type="RefSeq" id="XP_012874352.1"/>
    </source>
</evidence>
<keyword evidence="9" id="KW-1133">Transmembrane helix</keyword>
<dbReference type="GO" id="GO:0004867">
    <property type="term" value="F:serine-type endopeptidase inhibitor activity"/>
    <property type="evidence" value="ECO:0007669"/>
    <property type="project" value="UniProtKB-KW"/>
</dbReference>
<dbReference type="SMART" id="SM00093">
    <property type="entry name" value="SERPIN"/>
    <property type="match status" value="1"/>
</dbReference>
<dbReference type="FunCoup" id="A0A1S3FEF7">
    <property type="interactions" value="106"/>
</dbReference>
<dbReference type="Gene3D" id="3.30.497.10">
    <property type="entry name" value="Antithrombin, subunit I, domain 2"/>
    <property type="match status" value="1"/>
</dbReference>
<dbReference type="PANTHER" id="PTHR11461:SF161">
    <property type="entry name" value="SERPIN B13"/>
    <property type="match status" value="1"/>
</dbReference>
<comment type="subcellular location">
    <subcellularLocation>
        <location evidence="2">Cytoplasm</location>
    </subcellularLocation>
    <subcellularLocation>
        <location evidence="1">Nucleus</location>
    </subcellularLocation>
</comment>
<dbReference type="GO" id="GO:0005634">
    <property type="term" value="C:nucleus"/>
    <property type="evidence" value="ECO:0007669"/>
    <property type="project" value="UniProtKB-SubCell"/>
</dbReference>
<dbReference type="GeneID" id="105987600"/>
<dbReference type="FunFam" id="3.30.497.10:FF:000004">
    <property type="entry name" value="Serpin family B member 1"/>
    <property type="match status" value="1"/>
</dbReference>
<evidence type="ECO:0000256" key="3">
    <source>
        <dbReference type="ARBA" id="ARBA00006426"/>
    </source>
</evidence>
<protein>
    <recommendedName>
        <fullName evidence="8">Serpin B10</fullName>
    </recommendedName>
</protein>
<organism evidence="11 12">
    <name type="scientific">Dipodomys ordii</name>
    <name type="common">Ord's kangaroo rat</name>
    <dbReference type="NCBI Taxonomy" id="10020"/>
    <lineage>
        <taxon>Eukaryota</taxon>
        <taxon>Metazoa</taxon>
        <taxon>Chordata</taxon>
        <taxon>Craniata</taxon>
        <taxon>Vertebrata</taxon>
        <taxon>Euteleostomi</taxon>
        <taxon>Mammalia</taxon>
        <taxon>Eutheria</taxon>
        <taxon>Euarchontoglires</taxon>
        <taxon>Glires</taxon>
        <taxon>Rodentia</taxon>
        <taxon>Castorimorpha</taxon>
        <taxon>Heteromyidae</taxon>
        <taxon>Dipodomyinae</taxon>
        <taxon>Dipodomys</taxon>
    </lineage>
</organism>
<dbReference type="AlphaFoldDB" id="A0A1S3FEF7"/>
<keyword evidence="11" id="KW-1185">Reference proteome</keyword>
<keyword evidence="7" id="KW-0539">Nucleus</keyword>
<evidence type="ECO:0000256" key="7">
    <source>
        <dbReference type="ARBA" id="ARBA00023242"/>
    </source>
</evidence>
<dbReference type="PROSITE" id="PS00284">
    <property type="entry name" value="SERPIN"/>
    <property type="match status" value="1"/>
</dbReference>
<evidence type="ECO:0000256" key="5">
    <source>
        <dbReference type="ARBA" id="ARBA00022690"/>
    </source>
</evidence>
<dbReference type="InterPro" id="IPR042178">
    <property type="entry name" value="Serpin_sf_1"/>
</dbReference>
<dbReference type="Gene3D" id="2.30.39.10">
    <property type="entry name" value="Alpha-1-antitrypsin, domain 1"/>
    <property type="match status" value="1"/>
</dbReference>
<dbReference type="Pfam" id="PF00079">
    <property type="entry name" value="Serpin"/>
    <property type="match status" value="1"/>
</dbReference>
<dbReference type="GO" id="GO:0005615">
    <property type="term" value="C:extracellular space"/>
    <property type="evidence" value="ECO:0007669"/>
    <property type="project" value="InterPro"/>
</dbReference>
<dbReference type="InterPro" id="IPR023796">
    <property type="entry name" value="Serpin_dom"/>
</dbReference>
<comment type="similarity">
    <text evidence="3">Belongs to the serpin family. Ov-serpin subfamily.</text>
</comment>
<evidence type="ECO:0000259" key="10">
    <source>
        <dbReference type="SMART" id="SM00093"/>
    </source>
</evidence>
<evidence type="ECO:0000256" key="2">
    <source>
        <dbReference type="ARBA" id="ARBA00004496"/>
    </source>
</evidence>
<dbReference type="InterPro" id="IPR042185">
    <property type="entry name" value="Serpin_sf_2"/>
</dbReference>
<dbReference type="FunFam" id="2.30.39.10:FF:000001">
    <property type="entry name" value="Serpin family B member 2"/>
    <property type="match status" value="1"/>
</dbReference>
<dbReference type="STRING" id="10020.ENSDORP00000012052"/>
<keyword evidence="9" id="KW-0812">Transmembrane</keyword>
<keyword evidence="9" id="KW-0472">Membrane</keyword>
<dbReference type="InParanoid" id="A0A1S3FEF7"/>
<dbReference type="InterPro" id="IPR023795">
    <property type="entry name" value="Serpin_CS"/>
</dbReference>
<evidence type="ECO:0000256" key="4">
    <source>
        <dbReference type="ARBA" id="ARBA00022490"/>
    </source>
</evidence>
<keyword evidence="4" id="KW-0963">Cytoplasm</keyword>
<keyword evidence="5" id="KW-0646">Protease inhibitor</keyword>
<feature type="domain" description="Serpin" evidence="10">
    <location>
        <begin position="88"/>
        <end position="464"/>
    </location>
</feature>
<sequence>MGLFGSFGGKGNLDPRFLALARFTFQYDCQRQYEDPAAIARKPTDPEDWQRMNSWVFQFKIPFIPAMLAGLLQVVMAPFSAASTQFGFALFKELKEIQDGNIFFSPLGISTAIGMILLGTQGASASQLQKVFYSEKDTESLMAMTEDKETEKTEEIHQQFQKLLTEMRKLTNDYELNISNRLFGEQTYLFLQKYLDYVEKYYHASLEPVDFVNAPDECRKKINSWVASQTNEKISDLFPEGSLNSSTKLVLINTVYFKGQWDREFKKENTKEEEFWVTKSTSKPVQMMAQRQKLSFASLEDLQAKIVGIPYKNNDLSLFVFLPNDIDGLEKIIDKLNPEKVVEWTSPGRMEERMVDLRLPRLAVTYAYDLEPVLRALGMCAAFSEHADYSGMSARSGLRAQHLLHRSELLLSEDGAQAAAATGVDFALFSAPGQENVHCNHPFMFFIKHAKSDSVLFFGRFSSP</sequence>
<dbReference type="OrthoDB" id="671595at2759"/>
<feature type="transmembrane region" description="Helical" evidence="9">
    <location>
        <begin position="61"/>
        <end position="82"/>
    </location>
</feature>
<dbReference type="KEGG" id="dord:105987600"/>
<dbReference type="Proteomes" id="UP000081671">
    <property type="component" value="Unplaced"/>
</dbReference>
<proteinExistence type="inferred from homology"/>
<dbReference type="InterPro" id="IPR000215">
    <property type="entry name" value="Serpin_fam"/>
</dbReference>
<dbReference type="CDD" id="cd19572">
    <property type="entry name" value="serpinB13_headpin"/>
    <property type="match status" value="1"/>
</dbReference>
<evidence type="ECO:0000256" key="1">
    <source>
        <dbReference type="ARBA" id="ARBA00004123"/>
    </source>
</evidence>
<dbReference type="InterPro" id="IPR036186">
    <property type="entry name" value="Serpin_sf"/>
</dbReference>
<dbReference type="RefSeq" id="XP_012874352.1">
    <property type="nucleotide sequence ID" value="XM_013018898.1"/>
</dbReference>